<sequence length="83" mass="9448">MISCGHQDEILEVDKYHWLGVQSPQGYTNPQLSVGPLPFRVGRKLTSVTGQEATLLEQTPVWFCWYKPQLGSAKLNPQMFEIK</sequence>
<protein>
    <submittedName>
        <fullName evidence="1">Uncharacterized protein</fullName>
    </submittedName>
</protein>
<gene>
    <name evidence="1" type="ORF">Taro_002909</name>
</gene>
<organism evidence="1 2">
    <name type="scientific">Colocasia esculenta</name>
    <name type="common">Wild taro</name>
    <name type="synonym">Arum esculentum</name>
    <dbReference type="NCBI Taxonomy" id="4460"/>
    <lineage>
        <taxon>Eukaryota</taxon>
        <taxon>Viridiplantae</taxon>
        <taxon>Streptophyta</taxon>
        <taxon>Embryophyta</taxon>
        <taxon>Tracheophyta</taxon>
        <taxon>Spermatophyta</taxon>
        <taxon>Magnoliopsida</taxon>
        <taxon>Liliopsida</taxon>
        <taxon>Araceae</taxon>
        <taxon>Aroideae</taxon>
        <taxon>Colocasieae</taxon>
        <taxon>Colocasia</taxon>
    </lineage>
</organism>
<reference evidence="1" key="1">
    <citation type="submission" date="2017-07" db="EMBL/GenBank/DDBJ databases">
        <title>Taro Niue Genome Assembly and Annotation.</title>
        <authorList>
            <person name="Atibalentja N."/>
            <person name="Keating K."/>
            <person name="Fields C.J."/>
        </authorList>
    </citation>
    <scope>NUCLEOTIDE SEQUENCE</scope>
    <source>
        <strain evidence="1">Niue_2</strain>
        <tissue evidence="1">Leaf</tissue>
    </source>
</reference>
<keyword evidence="2" id="KW-1185">Reference proteome</keyword>
<name>A0A843TFK2_COLES</name>
<dbReference type="AlphaFoldDB" id="A0A843TFK2"/>
<accession>A0A843TFK2</accession>
<comment type="caution">
    <text evidence="1">The sequence shown here is derived from an EMBL/GenBank/DDBJ whole genome shotgun (WGS) entry which is preliminary data.</text>
</comment>
<dbReference type="Proteomes" id="UP000652761">
    <property type="component" value="Unassembled WGS sequence"/>
</dbReference>
<evidence type="ECO:0000313" key="2">
    <source>
        <dbReference type="Proteomes" id="UP000652761"/>
    </source>
</evidence>
<evidence type="ECO:0000313" key="1">
    <source>
        <dbReference type="EMBL" id="MQL70598.1"/>
    </source>
</evidence>
<proteinExistence type="predicted"/>
<dbReference type="EMBL" id="NMUH01000072">
    <property type="protein sequence ID" value="MQL70598.1"/>
    <property type="molecule type" value="Genomic_DNA"/>
</dbReference>